<evidence type="ECO:0000256" key="3">
    <source>
        <dbReference type="ARBA" id="ARBA00022695"/>
    </source>
</evidence>
<dbReference type="GO" id="GO:0008270">
    <property type="term" value="F:zinc ion binding"/>
    <property type="evidence" value="ECO:0007669"/>
    <property type="project" value="InterPro"/>
</dbReference>
<feature type="binding site" evidence="9">
    <location>
        <position position="167"/>
    </location>
    <ligand>
        <name>Zn(2+)</name>
        <dbReference type="ChEBI" id="CHEBI:29105"/>
    </ligand>
</feature>
<evidence type="ECO:0000313" key="13">
    <source>
        <dbReference type="Proteomes" id="UP000242329"/>
    </source>
</evidence>
<dbReference type="AlphaFoldDB" id="A0A1M5LPQ8"/>
<evidence type="ECO:0000256" key="8">
    <source>
        <dbReference type="PIRSR" id="PIRSR000808-1"/>
    </source>
</evidence>
<dbReference type="UniPathway" id="UPA00214"/>
<dbReference type="EMBL" id="FQWY01000008">
    <property type="protein sequence ID" value="SHG67067.1"/>
    <property type="molecule type" value="Genomic_DNA"/>
</dbReference>
<comment type="cofactor">
    <cofactor evidence="9">
        <name>Zn(2+)</name>
        <dbReference type="ChEBI" id="CHEBI:29105"/>
    </cofactor>
    <text evidence="9">Binds 1 zinc ion per subunit.</text>
</comment>
<dbReference type="STRING" id="1123382.SAMN02745221_00731"/>
<keyword evidence="13" id="KW-1185">Reference proteome</keyword>
<name>A0A1M5LPQ8_9FIRM</name>
<feature type="active site" description="Tele-UMP-histidine intermediate" evidence="8">
    <location>
        <position position="169"/>
    </location>
</feature>
<evidence type="ECO:0000256" key="4">
    <source>
        <dbReference type="ARBA" id="ARBA00022723"/>
    </source>
</evidence>
<evidence type="ECO:0000256" key="7">
    <source>
        <dbReference type="ARBA" id="ARBA00023277"/>
    </source>
</evidence>
<dbReference type="Gene3D" id="3.30.428.10">
    <property type="entry name" value="HIT-like"/>
    <property type="match status" value="2"/>
</dbReference>
<evidence type="ECO:0000259" key="11">
    <source>
        <dbReference type="Pfam" id="PF02744"/>
    </source>
</evidence>
<keyword evidence="6" id="KW-0299">Galactose metabolism</keyword>
<evidence type="ECO:0000313" key="12">
    <source>
        <dbReference type="EMBL" id="SHG67067.1"/>
    </source>
</evidence>
<evidence type="ECO:0000256" key="1">
    <source>
        <dbReference type="ARBA" id="ARBA00010951"/>
    </source>
</evidence>
<dbReference type="InterPro" id="IPR005850">
    <property type="entry name" value="GalP_Utransf_C"/>
</dbReference>
<dbReference type="RefSeq" id="WP_073090220.1">
    <property type="nucleotide sequence ID" value="NZ_FQWY01000008.1"/>
</dbReference>
<keyword evidence="3 12" id="KW-0548">Nucleotidyltransferase</keyword>
<dbReference type="PIRSF" id="PIRSF000808">
    <property type="entry name" value="GalT"/>
    <property type="match status" value="1"/>
</dbReference>
<dbReference type="OrthoDB" id="9769064at2"/>
<feature type="binding site" evidence="9">
    <location>
        <position position="43"/>
    </location>
    <ligand>
        <name>Zn(2+)</name>
        <dbReference type="ChEBI" id="CHEBI:29105"/>
    </ligand>
</feature>
<dbReference type="PANTHER" id="PTHR42763:SF2">
    <property type="entry name" value="ADP-GLUCOSE PHOSPHORYLASE"/>
    <property type="match status" value="1"/>
</dbReference>
<dbReference type="GO" id="GO:0008108">
    <property type="term" value="F:UDP-glucose:hexose-1-phosphate uridylyltransferase activity"/>
    <property type="evidence" value="ECO:0007669"/>
    <property type="project" value="InterPro"/>
</dbReference>
<evidence type="ECO:0000256" key="5">
    <source>
        <dbReference type="ARBA" id="ARBA00022833"/>
    </source>
</evidence>
<dbReference type="InterPro" id="IPR001937">
    <property type="entry name" value="GalP_UDPtransf1"/>
</dbReference>
<organism evidence="12 13">
    <name type="scientific">Thermosyntropha lipolytica DSM 11003</name>
    <dbReference type="NCBI Taxonomy" id="1123382"/>
    <lineage>
        <taxon>Bacteria</taxon>
        <taxon>Bacillati</taxon>
        <taxon>Bacillota</taxon>
        <taxon>Clostridia</taxon>
        <taxon>Eubacteriales</taxon>
        <taxon>Syntrophomonadaceae</taxon>
        <taxon>Thermosyntropha</taxon>
    </lineage>
</organism>
<proteinExistence type="inferred from homology"/>
<evidence type="ECO:0000256" key="2">
    <source>
        <dbReference type="ARBA" id="ARBA00022679"/>
    </source>
</evidence>
<dbReference type="InterPro" id="IPR005849">
    <property type="entry name" value="GalP_Utransf_N"/>
</dbReference>
<keyword evidence="2 12" id="KW-0808">Transferase</keyword>
<dbReference type="PANTHER" id="PTHR42763">
    <property type="entry name" value="ADP-GLUCOSE PHOSPHORYLASE"/>
    <property type="match status" value="1"/>
</dbReference>
<dbReference type="GO" id="GO:0006012">
    <property type="term" value="P:galactose metabolic process"/>
    <property type="evidence" value="ECO:0007669"/>
    <property type="project" value="UniProtKB-UniPathway"/>
</dbReference>
<keyword evidence="5 9" id="KW-0862">Zinc</keyword>
<evidence type="ECO:0000256" key="6">
    <source>
        <dbReference type="ARBA" id="ARBA00023144"/>
    </source>
</evidence>
<sequence>MPELRQDLVRGNWVLIATDTALKPRDFPMHKNGVKFSSTNNFCPFCEGNEAYTTSELASLRENGSLPDSPGWLIRTITNKYSGFRLEGELRIIEDRIYQSCNGLGQHEVIIETPEHGVEFHHFSREKIGTVLQMLKERYNVLARDERVKYIQIYKNRGLLAGASLEHSHSQILALPMLPNSLRGIGDYYGKNRRCLLCDVLEEEKKEGKRIIKEEENFVVLCPYASRFPYETWIIPRRHNAHFGDISQGELISLSSILFAFLRVMVAYLNDPAYNMVIISAPLNTGDAAGYHWYLEIIPRLLINSGVEITTGIYMNPVAPEIAAHMFRERMSKEPF</sequence>
<gene>
    <name evidence="12" type="ORF">SAMN02745221_00731</name>
</gene>
<protein>
    <submittedName>
        <fullName evidence="12">UDPglucose--hexose-1-phosphate uridylyltransferase</fullName>
    </submittedName>
</protein>
<dbReference type="Proteomes" id="UP000242329">
    <property type="component" value="Unassembled WGS sequence"/>
</dbReference>
<dbReference type="InterPro" id="IPR036265">
    <property type="entry name" value="HIT-like_sf"/>
</dbReference>
<feature type="domain" description="Galactose-1-phosphate uridyl transferase N-terminal" evidence="10">
    <location>
        <begin position="92"/>
        <end position="179"/>
    </location>
</feature>
<dbReference type="Pfam" id="PF01087">
    <property type="entry name" value="GalP_UDP_transf"/>
    <property type="match status" value="1"/>
</dbReference>
<feature type="binding site" evidence="9">
    <location>
        <position position="116"/>
    </location>
    <ligand>
        <name>Zn(2+)</name>
        <dbReference type="ChEBI" id="CHEBI:29105"/>
    </ligand>
</feature>
<dbReference type="SUPFAM" id="SSF54197">
    <property type="entry name" value="HIT-like"/>
    <property type="match status" value="2"/>
</dbReference>
<keyword evidence="4 9" id="KW-0479">Metal-binding</keyword>
<dbReference type="InterPro" id="IPR053177">
    <property type="entry name" value="ADP-glucose_phosphorylase"/>
</dbReference>
<accession>A0A1M5LPQ8</accession>
<comment type="similarity">
    <text evidence="1">Belongs to the galactose-1-phosphate uridylyltransferase type 1 family.</text>
</comment>
<dbReference type="Pfam" id="PF02744">
    <property type="entry name" value="GalP_UDP_tr_C"/>
    <property type="match status" value="1"/>
</dbReference>
<evidence type="ECO:0000259" key="10">
    <source>
        <dbReference type="Pfam" id="PF01087"/>
    </source>
</evidence>
<keyword evidence="7" id="KW-0119">Carbohydrate metabolism</keyword>
<evidence type="ECO:0000256" key="9">
    <source>
        <dbReference type="PIRSR" id="PIRSR000808-3"/>
    </source>
</evidence>
<feature type="domain" description="Galactose-1-phosphate uridyl transferase C-terminal" evidence="11">
    <location>
        <begin position="187"/>
        <end position="294"/>
    </location>
</feature>
<feature type="binding site" evidence="9">
    <location>
        <position position="46"/>
    </location>
    <ligand>
        <name>Zn(2+)</name>
        <dbReference type="ChEBI" id="CHEBI:29105"/>
    </ligand>
</feature>
<reference evidence="13" key="1">
    <citation type="submission" date="2016-11" db="EMBL/GenBank/DDBJ databases">
        <authorList>
            <person name="Varghese N."/>
            <person name="Submissions S."/>
        </authorList>
    </citation>
    <scope>NUCLEOTIDE SEQUENCE [LARGE SCALE GENOMIC DNA]</scope>
    <source>
        <strain evidence="13">DSM 11003</strain>
    </source>
</reference>